<evidence type="ECO:0000256" key="14">
    <source>
        <dbReference type="ARBA" id="ARBA00023204"/>
    </source>
</evidence>
<evidence type="ECO:0000256" key="13">
    <source>
        <dbReference type="ARBA" id="ARBA00023125"/>
    </source>
</evidence>
<keyword evidence="14" id="KW-0234">DNA repair</keyword>
<comment type="similarity">
    <text evidence="4">Belongs to the MGMT family.</text>
</comment>
<proteinExistence type="inferred from homology"/>
<dbReference type="CDD" id="cd06445">
    <property type="entry name" value="ATase"/>
    <property type="match status" value="1"/>
</dbReference>
<dbReference type="InterPro" id="IPR001497">
    <property type="entry name" value="MethylDNA_cys_MeTrfase_AS"/>
</dbReference>
<feature type="domain" description="Methylated-DNA-[protein]-cysteine S-methyltransferase DNA binding" evidence="16">
    <location>
        <begin position="86"/>
        <end position="168"/>
    </location>
</feature>
<dbReference type="InterPro" id="IPR036631">
    <property type="entry name" value="MGMT_N_sf"/>
</dbReference>
<dbReference type="InterPro" id="IPR036388">
    <property type="entry name" value="WH-like_DNA-bd_sf"/>
</dbReference>
<dbReference type="Pfam" id="PF02870">
    <property type="entry name" value="Methyltransf_1N"/>
    <property type="match status" value="1"/>
</dbReference>
<dbReference type="SUPFAM" id="SSF53155">
    <property type="entry name" value="Methylated DNA-protein cysteine methyltransferase domain"/>
    <property type="match status" value="1"/>
</dbReference>
<keyword evidence="12" id="KW-0862">Zinc</keyword>
<dbReference type="RefSeq" id="WP_154881840.1">
    <property type="nucleotide sequence ID" value="NZ_JAFFGU010000006.1"/>
</dbReference>
<dbReference type="GO" id="GO:0003677">
    <property type="term" value="F:DNA binding"/>
    <property type="evidence" value="ECO:0007669"/>
    <property type="project" value="UniProtKB-KW"/>
</dbReference>
<dbReference type="EMBL" id="JAFFGU010000006">
    <property type="protein sequence ID" value="MBM7279223.1"/>
    <property type="molecule type" value="Genomic_DNA"/>
</dbReference>
<evidence type="ECO:0000256" key="9">
    <source>
        <dbReference type="ARBA" id="ARBA00022679"/>
    </source>
</evidence>
<dbReference type="EC" id="2.1.1.63" evidence="5"/>
<dbReference type="GO" id="GO:0003908">
    <property type="term" value="F:methylated-DNA-[protein]-cysteine S-methyltransferase activity"/>
    <property type="evidence" value="ECO:0007669"/>
    <property type="project" value="UniProtKB-EC"/>
</dbReference>
<evidence type="ECO:0000256" key="2">
    <source>
        <dbReference type="ARBA" id="ARBA00001947"/>
    </source>
</evidence>
<keyword evidence="8" id="KW-0489">Methyltransferase</keyword>
<dbReference type="GO" id="GO:0046872">
    <property type="term" value="F:metal ion binding"/>
    <property type="evidence" value="ECO:0007669"/>
    <property type="project" value="UniProtKB-KW"/>
</dbReference>
<evidence type="ECO:0000259" key="17">
    <source>
        <dbReference type="Pfam" id="PF02870"/>
    </source>
</evidence>
<dbReference type="NCBIfam" id="TIGR00589">
    <property type="entry name" value="ogt"/>
    <property type="match status" value="1"/>
</dbReference>
<protein>
    <recommendedName>
        <fullName evidence="6">Methylated-DNA--protein-cysteine methyltransferase</fullName>
        <ecNumber evidence="5">2.1.1.63</ecNumber>
    </recommendedName>
</protein>
<reference evidence="18" key="1">
    <citation type="submission" date="2021-02" db="EMBL/GenBank/DDBJ databases">
        <title>Taxonomy, biology and ecology of Rhodococcus bacteria occurring in California pistachio and other woody hosts as revealed by genome sequence analyses.</title>
        <authorList>
            <person name="Riely B."/>
            <person name="Gai Y."/>
        </authorList>
    </citation>
    <scope>NUCLEOTIDE SEQUENCE</scope>
    <source>
        <strain evidence="18">BP-295</strain>
    </source>
</reference>
<dbReference type="InterPro" id="IPR008332">
    <property type="entry name" value="MethylG_MeTrfase_N"/>
</dbReference>
<dbReference type="AlphaFoldDB" id="A0AAW4G7W9"/>
<evidence type="ECO:0000313" key="18">
    <source>
        <dbReference type="EMBL" id="MBM7279223.1"/>
    </source>
</evidence>
<evidence type="ECO:0000256" key="15">
    <source>
        <dbReference type="ARBA" id="ARBA00049348"/>
    </source>
</evidence>
<dbReference type="InterPro" id="IPR036217">
    <property type="entry name" value="MethylDNA_cys_MeTrfase_DNAb"/>
</dbReference>
<feature type="domain" description="Methylguanine DNA methyltransferase ribonuclease-like" evidence="17">
    <location>
        <begin position="17"/>
        <end position="78"/>
    </location>
</feature>
<evidence type="ECO:0000313" key="19">
    <source>
        <dbReference type="Proteomes" id="UP001195196"/>
    </source>
</evidence>
<sequence length="174" mass="17881">MTAAHDPDVETTSTVAISTPVGRLLIAGDDASIVRVAWSNEDAQSDLSSAKPVVAEAVRQLHAYFDGSLTTFDLPIELSGVSASARAVLTALHRDVPSGTTVTYGQLATMSGTGIPARSVGSIMGVNPTPLLIPCHRVVAGDGLGGFSGGLPGEGLATKRWLLEFEGALPPTLF</sequence>
<organism evidence="18 19">
    <name type="scientific">Gordonia rubripertincta</name>
    <name type="common">Rhodococcus corallinus</name>
    <dbReference type="NCBI Taxonomy" id="36822"/>
    <lineage>
        <taxon>Bacteria</taxon>
        <taxon>Bacillati</taxon>
        <taxon>Actinomycetota</taxon>
        <taxon>Actinomycetes</taxon>
        <taxon>Mycobacteriales</taxon>
        <taxon>Gordoniaceae</taxon>
        <taxon>Gordonia</taxon>
    </lineage>
</organism>
<comment type="function">
    <text evidence="3">Involved in the cellular defense against the biological effects of O6-methylguanine (O6-MeG) and O4-methylthymine (O4-MeT) in DNA. Repairs the methylated nucleobase in DNA by stoichiometrically transferring the methyl group to a cysteine residue in the enzyme. This is a suicide reaction: the enzyme is irreversibly inactivated.</text>
</comment>
<dbReference type="InterPro" id="IPR014048">
    <property type="entry name" value="MethylDNA_cys_MeTrfase_DNA-bd"/>
</dbReference>
<dbReference type="PANTHER" id="PTHR46460">
    <property type="entry name" value="METHYLATED-DNA--PROTEIN-CYSTEINE METHYLTRANSFERASE"/>
    <property type="match status" value="1"/>
</dbReference>
<dbReference type="PANTHER" id="PTHR46460:SF1">
    <property type="entry name" value="METHYLATED-DNA--PROTEIN-CYSTEINE METHYLTRANSFERASE"/>
    <property type="match status" value="1"/>
</dbReference>
<evidence type="ECO:0000256" key="5">
    <source>
        <dbReference type="ARBA" id="ARBA00011918"/>
    </source>
</evidence>
<dbReference type="SUPFAM" id="SSF46767">
    <property type="entry name" value="Methylated DNA-protein cysteine methyltransferase, C-terminal domain"/>
    <property type="match status" value="1"/>
</dbReference>
<evidence type="ECO:0000256" key="4">
    <source>
        <dbReference type="ARBA" id="ARBA00008711"/>
    </source>
</evidence>
<dbReference type="GO" id="GO:0032259">
    <property type="term" value="P:methylation"/>
    <property type="evidence" value="ECO:0007669"/>
    <property type="project" value="UniProtKB-KW"/>
</dbReference>
<evidence type="ECO:0000256" key="12">
    <source>
        <dbReference type="ARBA" id="ARBA00022833"/>
    </source>
</evidence>
<comment type="caution">
    <text evidence="18">The sequence shown here is derived from an EMBL/GenBank/DDBJ whole genome shotgun (WGS) entry which is preliminary data.</text>
</comment>
<keyword evidence="11" id="KW-0227">DNA damage</keyword>
<evidence type="ECO:0000256" key="6">
    <source>
        <dbReference type="ARBA" id="ARBA00015377"/>
    </source>
</evidence>
<keyword evidence="13" id="KW-0238">DNA-binding</keyword>
<evidence type="ECO:0000256" key="8">
    <source>
        <dbReference type="ARBA" id="ARBA00022603"/>
    </source>
</evidence>
<comment type="catalytic activity">
    <reaction evidence="1">
        <text>a 4-O-methyl-thymidine in DNA + L-cysteinyl-[protein] = a thymidine in DNA + S-methyl-L-cysteinyl-[protein]</text>
        <dbReference type="Rhea" id="RHEA:53428"/>
        <dbReference type="Rhea" id="RHEA-COMP:10131"/>
        <dbReference type="Rhea" id="RHEA-COMP:10132"/>
        <dbReference type="Rhea" id="RHEA-COMP:13555"/>
        <dbReference type="Rhea" id="RHEA-COMP:13556"/>
        <dbReference type="ChEBI" id="CHEBI:29950"/>
        <dbReference type="ChEBI" id="CHEBI:82612"/>
        <dbReference type="ChEBI" id="CHEBI:137386"/>
        <dbReference type="ChEBI" id="CHEBI:137387"/>
        <dbReference type="EC" id="2.1.1.63"/>
    </reaction>
</comment>
<dbReference type="Pfam" id="PF01035">
    <property type="entry name" value="DNA_binding_1"/>
    <property type="match status" value="1"/>
</dbReference>
<keyword evidence="9" id="KW-0808">Transferase</keyword>
<evidence type="ECO:0000256" key="11">
    <source>
        <dbReference type="ARBA" id="ARBA00022763"/>
    </source>
</evidence>
<evidence type="ECO:0000256" key="3">
    <source>
        <dbReference type="ARBA" id="ARBA00003317"/>
    </source>
</evidence>
<evidence type="ECO:0000256" key="7">
    <source>
        <dbReference type="ARBA" id="ARBA00022553"/>
    </source>
</evidence>
<dbReference type="PROSITE" id="PS00374">
    <property type="entry name" value="MGMT"/>
    <property type="match status" value="1"/>
</dbReference>
<dbReference type="Gene3D" id="3.30.160.70">
    <property type="entry name" value="Methylated DNA-protein cysteine methyltransferase domain"/>
    <property type="match status" value="1"/>
</dbReference>
<comment type="cofactor">
    <cofactor evidence="2">
        <name>Zn(2+)</name>
        <dbReference type="ChEBI" id="CHEBI:29105"/>
    </cofactor>
</comment>
<keyword evidence="10" id="KW-0479">Metal-binding</keyword>
<evidence type="ECO:0000256" key="10">
    <source>
        <dbReference type="ARBA" id="ARBA00022723"/>
    </source>
</evidence>
<name>A0AAW4G7W9_GORRU</name>
<keyword evidence="7" id="KW-0597">Phosphoprotein</keyword>
<dbReference type="Gene3D" id="1.10.10.10">
    <property type="entry name" value="Winged helix-like DNA-binding domain superfamily/Winged helix DNA-binding domain"/>
    <property type="match status" value="1"/>
</dbReference>
<dbReference type="Proteomes" id="UP001195196">
    <property type="component" value="Unassembled WGS sequence"/>
</dbReference>
<evidence type="ECO:0000256" key="1">
    <source>
        <dbReference type="ARBA" id="ARBA00001286"/>
    </source>
</evidence>
<evidence type="ECO:0000259" key="16">
    <source>
        <dbReference type="Pfam" id="PF01035"/>
    </source>
</evidence>
<comment type="catalytic activity">
    <reaction evidence="15">
        <text>a 6-O-methyl-2'-deoxyguanosine in DNA + L-cysteinyl-[protein] = S-methyl-L-cysteinyl-[protein] + a 2'-deoxyguanosine in DNA</text>
        <dbReference type="Rhea" id="RHEA:24000"/>
        <dbReference type="Rhea" id="RHEA-COMP:10131"/>
        <dbReference type="Rhea" id="RHEA-COMP:10132"/>
        <dbReference type="Rhea" id="RHEA-COMP:11367"/>
        <dbReference type="Rhea" id="RHEA-COMP:11368"/>
        <dbReference type="ChEBI" id="CHEBI:29950"/>
        <dbReference type="ChEBI" id="CHEBI:82612"/>
        <dbReference type="ChEBI" id="CHEBI:85445"/>
        <dbReference type="ChEBI" id="CHEBI:85448"/>
        <dbReference type="EC" id="2.1.1.63"/>
    </reaction>
</comment>
<accession>A0AAW4G7W9</accession>
<dbReference type="GO" id="GO:0006281">
    <property type="term" value="P:DNA repair"/>
    <property type="evidence" value="ECO:0007669"/>
    <property type="project" value="UniProtKB-KW"/>
</dbReference>
<gene>
    <name evidence="18" type="ORF">JTZ10_15840</name>
</gene>